<dbReference type="Pfam" id="PF15892">
    <property type="entry name" value="BNR_4"/>
    <property type="match status" value="1"/>
</dbReference>
<gene>
    <name evidence="2" type="ORF">E6C55_01535</name>
</gene>
<sequence>MTYRPRWKKLGAAAIVATLLAGASLGGFPAGAVPAVTVAGGVVIDSQVHVLNTAPFDQDKVITYQGYQYTIYWDSDYKLVLSRRKLSDNSVQSIVFANTVDNPTDGHYNTTIGISPGDGRLHLSYGHHNTTHHYRVSSAAWLTSPPATISTSQFGAETHQTTSATEDSITYPRYFNDKNGKLYFSYRYGGSGDGEDYLNKYDSSTGTWTSVGKLFSKSGTYVGALGTTVSRNAYVDDFIFDDDNRLHMTWTWRESYVSHAWNHDIHYAYSDDYGVTWYNNAGTKVADLAAGDPIAIGDPGLVVVSVPQNSWLINQGTMVVDADGQPHLFTQRSTATNAALSSANVHQIHYWRNASGTWGQAWITDTTQAHGSTWPRGQVVMSEAGNAYFFYSKNNQLVVSEAKAANQWATSDTGSLLNGVVPSGEGWVFDRWRFASDGVVSLPSVEKSGTLYQYAIRDFTLPSS</sequence>
<name>A0A4S4C9E3_9BACL</name>
<dbReference type="AlphaFoldDB" id="A0A4S4C9E3"/>
<feature type="chain" id="PRO_5020565113" evidence="1">
    <location>
        <begin position="33"/>
        <end position="464"/>
    </location>
</feature>
<organism evidence="2 3">
    <name type="scientific">Cohnella fermenti</name>
    <dbReference type="NCBI Taxonomy" id="2565925"/>
    <lineage>
        <taxon>Bacteria</taxon>
        <taxon>Bacillati</taxon>
        <taxon>Bacillota</taxon>
        <taxon>Bacilli</taxon>
        <taxon>Bacillales</taxon>
        <taxon>Paenibacillaceae</taxon>
        <taxon>Cohnella</taxon>
    </lineage>
</organism>
<protein>
    <submittedName>
        <fullName evidence="2">Uncharacterized protein</fullName>
    </submittedName>
</protein>
<feature type="signal peptide" evidence="1">
    <location>
        <begin position="1"/>
        <end position="32"/>
    </location>
</feature>
<keyword evidence="1" id="KW-0732">Signal</keyword>
<reference evidence="2 3" key="1">
    <citation type="submission" date="2019-04" db="EMBL/GenBank/DDBJ databases">
        <title>Cohnella sp. nov. isolated from preserved vegetables.</title>
        <authorList>
            <person name="Lin S.-Y."/>
            <person name="Hung M.-H."/>
            <person name="Young C.-C."/>
        </authorList>
    </citation>
    <scope>NUCLEOTIDE SEQUENCE [LARGE SCALE GENOMIC DNA]</scope>
    <source>
        <strain evidence="2 3">CC-MHH1044</strain>
    </source>
</reference>
<comment type="caution">
    <text evidence="2">The sequence shown here is derived from an EMBL/GenBank/DDBJ whole genome shotgun (WGS) entry which is preliminary data.</text>
</comment>
<proteinExistence type="predicted"/>
<dbReference type="Proteomes" id="UP000310636">
    <property type="component" value="Unassembled WGS sequence"/>
</dbReference>
<dbReference type="EMBL" id="SSOB01000001">
    <property type="protein sequence ID" value="THF84679.1"/>
    <property type="molecule type" value="Genomic_DNA"/>
</dbReference>
<evidence type="ECO:0000256" key="1">
    <source>
        <dbReference type="SAM" id="SignalP"/>
    </source>
</evidence>
<keyword evidence="3" id="KW-1185">Reference proteome</keyword>
<dbReference type="RefSeq" id="WP_136367994.1">
    <property type="nucleotide sequence ID" value="NZ_SSOB01000001.1"/>
</dbReference>
<accession>A0A4S4C9E3</accession>
<evidence type="ECO:0000313" key="2">
    <source>
        <dbReference type="EMBL" id="THF84679.1"/>
    </source>
</evidence>
<evidence type="ECO:0000313" key="3">
    <source>
        <dbReference type="Proteomes" id="UP000310636"/>
    </source>
</evidence>
<dbReference type="OrthoDB" id="223410at2"/>